<organism evidence="2">
    <name type="scientific">hydrothermal vent metagenome</name>
    <dbReference type="NCBI Taxonomy" id="652676"/>
    <lineage>
        <taxon>unclassified sequences</taxon>
        <taxon>metagenomes</taxon>
        <taxon>ecological metagenomes</taxon>
    </lineage>
</organism>
<dbReference type="AlphaFoldDB" id="A0A3B0VQ41"/>
<dbReference type="InterPro" id="IPR049591">
    <property type="entry name" value="CE4_u4-like"/>
</dbReference>
<dbReference type="Gene3D" id="3.20.20.370">
    <property type="entry name" value="Glycoside hydrolase/deacetylase"/>
    <property type="match status" value="1"/>
</dbReference>
<gene>
    <name evidence="2" type="ORF">MNBD_DELTA04-1832</name>
</gene>
<evidence type="ECO:0000313" key="2">
    <source>
        <dbReference type="EMBL" id="VAW40507.1"/>
    </source>
</evidence>
<proteinExistence type="predicted"/>
<feature type="domain" description="NodB homology" evidence="1">
    <location>
        <begin position="43"/>
        <end position="167"/>
    </location>
</feature>
<sequence length="268" mass="30337">MTATISSLWSGDPPAGLSRQLHDLLHTGIDRNRPTQVFFRADDIGPVDEPFRRLMRLFASHKMPLCLAVVPAWLDRERWREMQRFEPGNPGWCWHQHGWQHKNHEAQGKKSEFGDSRTKEAIVSDLHQGRDRLEEILGPLLVPVFTPPWNRCGEATLQALPELGYAAISRAQGAKPSSPANLPGLDVNVDLHTRREQDPRQGWTNLLSEFGQAARYGRMGIMIHHQRMNKAAFAFLDLLLPLLQAHQAVSCCNFKTILHPADKVDDQG</sequence>
<reference evidence="2" key="1">
    <citation type="submission" date="2018-06" db="EMBL/GenBank/DDBJ databases">
        <authorList>
            <person name="Zhirakovskaya E."/>
        </authorList>
    </citation>
    <scope>NUCLEOTIDE SEQUENCE</scope>
</reference>
<dbReference type="EMBL" id="UOEY01000103">
    <property type="protein sequence ID" value="VAW40507.1"/>
    <property type="molecule type" value="Genomic_DNA"/>
</dbReference>
<accession>A0A3B0VQ41</accession>
<protein>
    <recommendedName>
        <fullName evidence="1">NodB homology domain-containing protein</fullName>
    </recommendedName>
</protein>
<evidence type="ECO:0000259" key="1">
    <source>
        <dbReference type="Pfam" id="PF01522"/>
    </source>
</evidence>
<dbReference type="GO" id="GO:0005975">
    <property type="term" value="P:carbohydrate metabolic process"/>
    <property type="evidence" value="ECO:0007669"/>
    <property type="project" value="InterPro"/>
</dbReference>
<dbReference type="CDD" id="cd10928">
    <property type="entry name" value="CE4_u4"/>
    <property type="match status" value="1"/>
</dbReference>
<dbReference type="InterPro" id="IPR002509">
    <property type="entry name" value="NODB_dom"/>
</dbReference>
<dbReference type="InterPro" id="IPR011330">
    <property type="entry name" value="Glyco_hydro/deAcase_b/a-brl"/>
</dbReference>
<dbReference type="SUPFAM" id="SSF88713">
    <property type="entry name" value="Glycoside hydrolase/deacetylase"/>
    <property type="match status" value="1"/>
</dbReference>
<name>A0A3B0VQ41_9ZZZZ</name>
<dbReference type="Pfam" id="PF01522">
    <property type="entry name" value="Polysacc_deac_1"/>
    <property type="match status" value="1"/>
</dbReference>